<dbReference type="SFLD" id="SFLDS00003">
    <property type="entry name" value="Haloacid_Dehalogenase"/>
    <property type="match status" value="1"/>
</dbReference>
<dbReference type="InterPro" id="IPR008250">
    <property type="entry name" value="ATPase_P-typ_transduc_dom_A_sf"/>
</dbReference>
<evidence type="ECO:0000256" key="6">
    <source>
        <dbReference type="SAM" id="Phobius"/>
    </source>
</evidence>
<name>W6SDD2_9CLOT</name>
<dbReference type="InterPro" id="IPR023214">
    <property type="entry name" value="HAD_sf"/>
</dbReference>
<dbReference type="SUPFAM" id="SSF81665">
    <property type="entry name" value="Calcium ATPase, transmembrane domain M"/>
    <property type="match status" value="1"/>
</dbReference>
<evidence type="ECO:0000313" key="9">
    <source>
        <dbReference type="Proteomes" id="UP000019426"/>
    </source>
</evidence>
<dbReference type="NCBIfam" id="TIGR01494">
    <property type="entry name" value="ATPase_P-type"/>
    <property type="match status" value="2"/>
</dbReference>
<keyword evidence="3" id="KW-1278">Translocase</keyword>
<dbReference type="InterPro" id="IPR036412">
    <property type="entry name" value="HAD-like_sf"/>
</dbReference>
<feature type="transmembrane region" description="Helical" evidence="6">
    <location>
        <begin position="594"/>
        <end position="612"/>
    </location>
</feature>
<dbReference type="GO" id="GO:0016020">
    <property type="term" value="C:membrane"/>
    <property type="evidence" value="ECO:0007669"/>
    <property type="project" value="UniProtKB-SubCell"/>
</dbReference>
<keyword evidence="9" id="KW-1185">Reference proteome</keyword>
<feature type="transmembrane region" description="Helical" evidence="6">
    <location>
        <begin position="739"/>
        <end position="763"/>
    </location>
</feature>
<dbReference type="Gene3D" id="1.20.1110.10">
    <property type="entry name" value="Calcium-transporting ATPase, transmembrane domain"/>
    <property type="match status" value="1"/>
</dbReference>
<dbReference type="Gene3D" id="3.40.1110.10">
    <property type="entry name" value="Calcium-transporting ATPase, cytoplasmic domain N"/>
    <property type="match status" value="1"/>
</dbReference>
<dbReference type="PANTHER" id="PTHR42861">
    <property type="entry name" value="CALCIUM-TRANSPORTING ATPASE"/>
    <property type="match status" value="1"/>
</dbReference>
<dbReference type="InterPro" id="IPR018303">
    <property type="entry name" value="ATPase_P-typ_P_site"/>
</dbReference>
<dbReference type="SUPFAM" id="SSF81660">
    <property type="entry name" value="Metal cation-transporting ATPase, ATP-binding domain N"/>
    <property type="match status" value="1"/>
</dbReference>
<evidence type="ECO:0000313" key="8">
    <source>
        <dbReference type="EMBL" id="CDM67650.1"/>
    </source>
</evidence>
<dbReference type="PATRIC" id="fig|1216932.3.peg.470"/>
<dbReference type="Gene3D" id="3.40.50.1000">
    <property type="entry name" value="HAD superfamily/HAD-like"/>
    <property type="match status" value="1"/>
</dbReference>
<protein>
    <submittedName>
        <fullName evidence="8">Cation-transporting ATPase, P-type</fullName>
    </submittedName>
</protein>
<feature type="transmembrane region" description="Helical" evidence="6">
    <location>
        <begin position="238"/>
        <end position="269"/>
    </location>
</feature>
<dbReference type="PRINTS" id="PR00120">
    <property type="entry name" value="HATPASE"/>
</dbReference>
<comment type="subcellular location">
    <subcellularLocation>
        <location evidence="1">Membrane</location>
        <topology evidence="1">Multi-pass membrane protein</topology>
    </subcellularLocation>
</comment>
<feature type="transmembrane region" description="Helical" evidence="6">
    <location>
        <begin position="618"/>
        <end position="637"/>
    </location>
</feature>
<dbReference type="SFLD" id="SFLDF00027">
    <property type="entry name" value="p-type_atpase"/>
    <property type="match status" value="1"/>
</dbReference>
<evidence type="ECO:0000256" key="3">
    <source>
        <dbReference type="ARBA" id="ARBA00022967"/>
    </source>
</evidence>
<dbReference type="InterPro" id="IPR023298">
    <property type="entry name" value="ATPase_P-typ_TM_dom_sf"/>
</dbReference>
<dbReference type="Gene3D" id="2.70.150.10">
    <property type="entry name" value="Calcium-transporting ATPase, cytoplasmic transduction domain A"/>
    <property type="match status" value="1"/>
</dbReference>
<dbReference type="InterPro" id="IPR044492">
    <property type="entry name" value="P_typ_ATPase_HD_dom"/>
</dbReference>
<evidence type="ECO:0000256" key="1">
    <source>
        <dbReference type="ARBA" id="ARBA00004141"/>
    </source>
</evidence>
<dbReference type="STRING" id="1216932.CM240_0485"/>
<evidence type="ECO:0000256" key="2">
    <source>
        <dbReference type="ARBA" id="ARBA00022692"/>
    </source>
</evidence>
<organism evidence="8 9">
    <name type="scientific">Clostridium bornimense</name>
    <dbReference type="NCBI Taxonomy" id="1216932"/>
    <lineage>
        <taxon>Bacteria</taxon>
        <taxon>Bacillati</taxon>
        <taxon>Bacillota</taxon>
        <taxon>Clostridia</taxon>
        <taxon>Eubacteriales</taxon>
        <taxon>Clostridiaceae</taxon>
        <taxon>Clostridium</taxon>
    </lineage>
</organism>
<dbReference type="SFLD" id="SFLDG00002">
    <property type="entry name" value="C1.7:_P-type_atpase_like"/>
    <property type="match status" value="1"/>
</dbReference>
<feature type="domain" description="P-type ATPase A" evidence="7">
    <location>
        <begin position="94"/>
        <end position="190"/>
    </location>
</feature>
<dbReference type="SUPFAM" id="SSF56784">
    <property type="entry name" value="HAD-like"/>
    <property type="match status" value="1"/>
</dbReference>
<dbReference type="GO" id="GO:0016887">
    <property type="term" value="F:ATP hydrolysis activity"/>
    <property type="evidence" value="ECO:0007669"/>
    <property type="project" value="InterPro"/>
</dbReference>
<dbReference type="PROSITE" id="PS00154">
    <property type="entry name" value="ATPASE_E1_E2"/>
    <property type="match status" value="1"/>
</dbReference>
<dbReference type="InterPro" id="IPR059000">
    <property type="entry name" value="ATPase_P-type_domA"/>
</dbReference>
<dbReference type="AlphaFoldDB" id="W6SDD2"/>
<dbReference type="Proteomes" id="UP000019426">
    <property type="component" value="Chromosome M2/40_rep1"/>
</dbReference>
<feature type="transmembrane region" description="Helical" evidence="6">
    <location>
        <begin position="211"/>
        <end position="232"/>
    </location>
</feature>
<dbReference type="HOGENOM" id="CLU_002360_5_1_9"/>
<dbReference type="EMBL" id="HG917868">
    <property type="protein sequence ID" value="CDM67650.1"/>
    <property type="molecule type" value="Genomic_DNA"/>
</dbReference>
<feature type="transmembrane region" description="Helical" evidence="6">
    <location>
        <begin position="649"/>
        <end position="670"/>
    </location>
</feature>
<keyword evidence="5 6" id="KW-0472">Membrane</keyword>
<feature type="transmembrane region" description="Helical" evidence="6">
    <location>
        <begin position="682"/>
        <end position="700"/>
    </location>
</feature>
<dbReference type="InterPro" id="IPR023299">
    <property type="entry name" value="ATPase_P-typ_cyto_dom_N"/>
</dbReference>
<dbReference type="GO" id="GO:0005524">
    <property type="term" value="F:ATP binding"/>
    <property type="evidence" value="ECO:0007669"/>
    <property type="project" value="InterPro"/>
</dbReference>
<feature type="transmembrane region" description="Helical" evidence="6">
    <location>
        <begin position="707"/>
        <end position="727"/>
    </location>
</feature>
<gene>
    <name evidence="8" type="ORF">CM240_0485</name>
</gene>
<proteinExistence type="predicted"/>
<dbReference type="KEGG" id="clt:CM240_0485"/>
<dbReference type="eggNOG" id="COG0474">
    <property type="taxonomic scope" value="Bacteria"/>
</dbReference>
<reference evidence="8 9" key="1">
    <citation type="submission" date="2013-11" db="EMBL/GenBank/DDBJ databases">
        <title>Complete genome sequence of Clostridum sp. M2/40.</title>
        <authorList>
            <person name="Wibberg D."/>
            <person name="Puehler A."/>
            <person name="Schlueter A."/>
        </authorList>
    </citation>
    <scope>NUCLEOTIDE SEQUENCE [LARGE SCALE GENOMIC DNA]</scope>
    <source>
        <strain evidence="9">M2/40</strain>
    </source>
</reference>
<dbReference type="PRINTS" id="PR00119">
    <property type="entry name" value="CATATPASE"/>
</dbReference>
<keyword evidence="2 6" id="KW-0812">Transmembrane</keyword>
<dbReference type="Pfam" id="PF00122">
    <property type="entry name" value="E1-E2_ATPase"/>
    <property type="match status" value="1"/>
</dbReference>
<sequence>MSGLNDEEVQERIDRGQVNILPKTPSRTISQIIKANVFNVFNGLNFILAVIVCIAGSPKNALFSMVIFTNTIIGIFQEVRSKITLEKLSVLSSIGATVMRNGYKVKVNIEEIVKDDVVLLENGDQIVADGIVIGEDTFEVDESLLTGESDPIVKKRGDKILSGSFVVAGKGYFKVTNVGSDTYVAKLANEAKKFKTINSEMQDAINKIIRTIIWLILPVGILLMSTQIIFSGKKWNEAAIAAVAGIIGMVPEGLVLLTSVTFMVGVITLSKYKTVVQELPATEVLARVNVLCLDKTGTLTEGILEVAEIKLLSNFNIDEVMATLAHAFPSKNPTQVALMNKYHNKGNVEVKKIVPFSSSRKWSGASLKGMGSWIIGAPEMILKEKYHYIREKVESEAKKGRRVLLLAHFPEENITEKLPNNVGAVALIMLEDIIRAEAPSTLKYFEHQGVEIKIISGDNPITVSAVAKRAGVKKSEKYIDARALPDDIEELSELVKEYSVFGRVTPHQKKNLVKALQYNNNTVAMTGDGVNDVLALKEADCGIAMASGSDATRAVAQLVLLDSNFSALPKVVEEGRKMINNLERVSNLYLSKTFFSLIMSIVFCIIVLPYPFEPIQLTLIGSITIGIPSFFLAISPNKEVVKKGFLRRILNISLPNALVFALFTIGAYLFSMMSGLGVMDSRTVAVMIAGGIGLIILIDVSRPFNGFKALLFLSMLTAFIAAFILPITQKIFNLKMVPFIFIVISVAIIILAAVVMPVFQVIFSKLLDRLYKK</sequence>
<keyword evidence="4 6" id="KW-1133">Transmembrane helix</keyword>
<dbReference type="InterPro" id="IPR001757">
    <property type="entry name" value="P_typ_ATPase"/>
</dbReference>
<evidence type="ECO:0000256" key="5">
    <source>
        <dbReference type="ARBA" id="ARBA00023136"/>
    </source>
</evidence>
<accession>W6SDD2</accession>
<evidence type="ECO:0000259" key="7">
    <source>
        <dbReference type="Pfam" id="PF00122"/>
    </source>
</evidence>
<dbReference type="SUPFAM" id="SSF81653">
    <property type="entry name" value="Calcium ATPase, transduction domain A"/>
    <property type="match status" value="1"/>
</dbReference>
<evidence type="ECO:0000256" key="4">
    <source>
        <dbReference type="ARBA" id="ARBA00022989"/>
    </source>
</evidence>
<dbReference type="Pfam" id="PF00702">
    <property type="entry name" value="Hydrolase"/>
    <property type="match status" value="1"/>
</dbReference>